<evidence type="ECO:0000256" key="4">
    <source>
        <dbReference type="ARBA" id="ARBA00022452"/>
    </source>
</evidence>
<comment type="subcellular location">
    <subcellularLocation>
        <location evidence="1 14">Cell outer membrane</location>
        <topology evidence="1 14">Multi-pass membrane protein</topology>
    </subcellularLocation>
</comment>
<dbReference type="SUPFAM" id="SSF56935">
    <property type="entry name" value="Porins"/>
    <property type="match status" value="1"/>
</dbReference>
<dbReference type="OrthoDB" id="174652at2"/>
<evidence type="ECO:0000256" key="12">
    <source>
        <dbReference type="ARBA" id="ARBA00023170"/>
    </source>
</evidence>
<evidence type="ECO:0000256" key="13">
    <source>
        <dbReference type="ARBA" id="ARBA00023237"/>
    </source>
</evidence>
<dbReference type="GO" id="GO:0038023">
    <property type="term" value="F:signaling receptor activity"/>
    <property type="evidence" value="ECO:0007669"/>
    <property type="project" value="InterPro"/>
</dbReference>
<dbReference type="GO" id="GO:0009279">
    <property type="term" value="C:cell outer membrane"/>
    <property type="evidence" value="ECO:0007669"/>
    <property type="project" value="UniProtKB-SubCell"/>
</dbReference>
<keyword evidence="12 19" id="KW-0675">Receptor</keyword>
<dbReference type="AlphaFoldDB" id="A0A4P6KVH8"/>
<keyword evidence="3 14" id="KW-0813">Transport</keyword>
<keyword evidence="7 16" id="KW-0732">Signal</keyword>
<evidence type="ECO:0000256" key="15">
    <source>
        <dbReference type="RuleBase" id="RU003357"/>
    </source>
</evidence>
<dbReference type="GO" id="GO:0015344">
    <property type="term" value="F:siderophore uptake transmembrane transporter activity"/>
    <property type="evidence" value="ECO:0007669"/>
    <property type="project" value="TreeGrafter"/>
</dbReference>
<feature type="domain" description="TonB-dependent receptor plug" evidence="18">
    <location>
        <begin position="69"/>
        <end position="167"/>
    </location>
</feature>
<evidence type="ECO:0000256" key="8">
    <source>
        <dbReference type="ARBA" id="ARBA00023004"/>
    </source>
</evidence>
<dbReference type="PANTHER" id="PTHR32552:SF74">
    <property type="entry name" value="HYDROXAMATE SIDEROPHORE RECEPTOR FHUE"/>
    <property type="match status" value="1"/>
</dbReference>
<evidence type="ECO:0000259" key="18">
    <source>
        <dbReference type="Pfam" id="PF07715"/>
    </source>
</evidence>
<dbReference type="FunFam" id="2.170.130.10:FF:000010">
    <property type="entry name" value="Ferripyoverdine receptor"/>
    <property type="match status" value="1"/>
</dbReference>
<evidence type="ECO:0000256" key="3">
    <source>
        <dbReference type="ARBA" id="ARBA00022448"/>
    </source>
</evidence>
<dbReference type="CDD" id="cd01347">
    <property type="entry name" value="ligand_gated_channel"/>
    <property type="match status" value="1"/>
</dbReference>
<dbReference type="Proteomes" id="UP000290637">
    <property type="component" value="Chromosome"/>
</dbReference>
<dbReference type="InterPro" id="IPR039426">
    <property type="entry name" value="TonB-dep_rcpt-like"/>
</dbReference>
<proteinExistence type="inferred from homology"/>
<feature type="signal peptide" evidence="16">
    <location>
        <begin position="1"/>
        <end position="26"/>
    </location>
</feature>
<feature type="chain" id="PRO_5020682527" evidence="16">
    <location>
        <begin position="27"/>
        <end position="705"/>
    </location>
</feature>
<comment type="similarity">
    <text evidence="2 14 15">Belongs to the TonB-dependent receptor family.</text>
</comment>
<evidence type="ECO:0000256" key="14">
    <source>
        <dbReference type="PROSITE-ProRule" id="PRU01360"/>
    </source>
</evidence>
<dbReference type="PROSITE" id="PS52016">
    <property type="entry name" value="TONB_DEPENDENT_REC_3"/>
    <property type="match status" value="1"/>
</dbReference>
<protein>
    <submittedName>
        <fullName evidence="19">TonB-dependent siderophore receptor</fullName>
    </submittedName>
</protein>
<feature type="domain" description="TonB-dependent receptor-like beta-barrel" evidence="17">
    <location>
        <begin position="274"/>
        <end position="675"/>
    </location>
</feature>
<dbReference type="NCBIfam" id="TIGR01783">
    <property type="entry name" value="TonB-siderophor"/>
    <property type="match status" value="1"/>
</dbReference>
<dbReference type="InterPro" id="IPR000531">
    <property type="entry name" value="Beta-barrel_TonB"/>
</dbReference>
<sequence>MLLPTFSLRPTPLALAAALLCGTAQAAPDTPVAEEPEQQMQTVVVQGTAEALSYTARSSTGSARLDLALRETPQSVSVVTRAKLDDFQLDSVNDMLETVTGVTVERVENDRTYYTARGFDITNFQYDGVGTPFVFGLVMGDLDTVMYDRVDVVRGANGLMSATGNPSATVNFLRKRPTVPFQASANVTVGSWDRKRVEADISGALNEAGTVSARIVGAYEDGDSYLDRYSAKKKVFYGVVEAKLDKDTTLTVGHASQVNDTKGGMWGALPLIYSDGTPTDLPTGYSTAADWTRNHVNNQRTFAELVHQFGNGWRAQVTATRNTTKTDGKLFYTYGEVDAATGLGLVSYPSLYASNLKQNLLDASATGQFTLGGRQHDLAFGANWSRSTLDDVSHYGQGIGTPLVPLDQWTGSYPEPAFDFATDGSAYVDKRKSAYVAARFNITEPLKLITGFTHTKADSTGTAYGATKFKSNAKTTPYVGLTYELTPALTAYTSYTEIFNPQSETDGSGATLDPMEGRTAEAGIKGEWFGGKLNAAASVYRTKQLNTAEQAGFTSAGKAWYRGIDAESKGVEFDVSGELAKGLQVSTGFSVMNLEDPDGNTVKTYMPRRLLRASATYQVPSLPQLRLGANVNWQDDIYRNEANGVIRQPSYATLGLMGRYDIDRHLSVAVNVNNVTDKRYLTSLYWSQSYYAAPRNASVTLNWKY</sequence>
<accession>A0A4P6KVH8</accession>
<dbReference type="InterPro" id="IPR012910">
    <property type="entry name" value="Plug_dom"/>
</dbReference>
<keyword evidence="8" id="KW-0408">Iron</keyword>
<dbReference type="Gene3D" id="2.40.170.20">
    <property type="entry name" value="TonB-dependent receptor, beta-barrel domain"/>
    <property type="match status" value="1"/>
</dbReference>
<keyword evidence="4 14" id="KW-1134">Transmembrane beta strand</keyword>
<keyword evidence="5" id="KW-0410">Iron transport</keyword>
<dbReference type="InterPro" id="IPR010105">
    <property type="entry name" value="TonB_sidphr_rcpt"/>
</dbReference>
<gene>
    <name evidence="19" type="ORF">EWM63_08240</name>
</gene>
<keyword evidence="9" id="KW-0406">Ion transport</keyword>
<dbReference type="PANTHER" id="PTHR32552">
    <property type="entry name" value="FERRICHROME IRON RECEPTOR-RELATED"/>
    <property type="match status" value="1"/>
</dbReference>
<evidence type="ECO:0000313" key="19">
    <source>
        <dbReference type="EMBL" id="QBE62960.1"/>
    </source>
</evidence>
<dbReference type="Pfam" id="PF00593">
    <property type="entry name" value="TonB_dep_Rec_b-barrel"/>
    <property type="match status" value="1"/>
</dbReference>
<reference evidence="19 20" key="1">
    <citation type="submission" date="2019-02" db="EMBL/GenBank/DDBJ databases">
        <title>Draft Genome Sequences of Six Type Strains of the Genus Massilia.</title>
        <authorList>
            <person name="Miess H."/>
            <person name="Frediansyhah A."/>
            <person name="Gross H."/>
        </authorList>
    </citation>
    <scope>NUCLEOTIDE SEQUENCE [LARGE SCALE GENOMIC DNA]</scope>
    <source>
        <strain evidence="19 20">DSM 17473</strain>
    </source>
</reference>
<evidence type="ECO:0000256" key="7">
    <source>
        <dbReference type="ARBA" id="ARBA00022729"/>
    </source>
</evidence>
<dbReference type="GO" id="GO:0015891">
    <property type="term" value="P:siderophore transport"/>
    <property type="evidence" value="ECO:0007669"/>
    <property type="project" value="InterPro"/>
</dbReference>
<evidence type="ECO:0000256" key="1">
    <source>
        <dbReference type="ARBA" id="ARBA00004571"/>
    </source>
</evidence>
<dbReference type="Gene3D" id="2.170.130.10">
    <property type="entry name" value="TonB-dependent receptor, plug domain"/>
    <property type="match status" value="1"/>
</dbReference>
<evidence type="ECO:0000256" key="9">
    <source>
        <dbReference type="ARBA" id="ARBA00023065"/>
    </source>
</evidence>
<keyword evidence="13 14" id="KW-0998">Cell outer membrane</keyword>
<evidence type="ECO:0000256" key="5">
    <source>
        <dbReference type="ARBA" id="ARBA00022496"/>
    </source>
</evidence>
<evidence type="ECO:0000313" key="20">
    <source>
        <dbReference type="Proteomes" id="UP000290637"/>
    </source>
</evidence>
<organism evidence="19 20">
    <name type="scientific">Pseudoduganella lutea</name>
    <dbReference type="NCBI Taxonomy" id="321985"/>
    <lineage>
        <taxon>Bacteria</taxon>
        <taxon>Pseudomonadati</taxon>
        <taxon>Pseudomonadota</taxon>
        <taxon>Betaproteobacteria</taxon>
        <taxon>Burkholderiales</taxon>
        <taxon>Oxalobacteraceae</taxon>
        <taxon>Telluria group</taxon>
        <taxon>Pseudoduganella</taxon>
    </lineage>
</organism>
<evidence type="ECO:0000256" key="10">
    <source>
        <dbReference type="ARBA" id="ARBA00023077"/>
    </source>
</evidence>
<dbReference type="KEGG" id="plue:EWM63_08240"/>
<dbReference type="Pfam" id="PF07715">
    <property type="entry name" value="Plug"/>
    <property type="match status" value="1"/>
</dbReference>
<dbReference type="InterPro" id="IPR036942">
    <property type="entry name" value="Beta-barrel_TonB_sf"/>
</dbReference>
<keyword evidence="10 15" id="KW-0798">TonB box</keyword>
<evidence type="ECO:0000256" key="6">
    <source>
        <dbReference type="ARBA" id="ARBA00022692"/>
    </source>
</evidence>
<dbReference type="EMBL" id="CP035913">
    <property type="protein sequence ID" value="QBE62960.1"/>
    <property type="molecule type" value="Genomic_DNA"/>
</dbReference>
<name>A0A4P6KVH8_9BURK</name>
<keyword evidence="20" id="KW-1185">Reference proteome</keyword>
<keyword evidence="6 14" id="KW-0812">Transmembrane</keyword>
<evidence type="ECO:0000256" key="16">
    <source>
        <dbReference type="SAM" id="SignalP"/>
    </source>
</evidence>
<evidence type="ECO:0000256" key="11">
    <source>
        <dbReference type="ARBA" id="ARBA00023136"/>
    </source>
</evidence>
<evidence type="ECO:0000256" key="2">
    <source>
        <dbReference type="ARBA" id="ARBA00009810"/>
    </source>
</evidence>
<dbReference type="RefSeq" id="WP_130186093.1">
    <property type="nucleotide sequence ID" value="NZ_CP035913.1"/>
</dbReference>
<dbReference type="InterPro" id="IPR037066">
    <property type="entry name" value="Plug_dom_sf"/>
</dbReference>
<keyword evidence="11 14" id="KW-0472">Membrane</keyword>
<evidence type="ECO:0000259" key="17">
    <source>
        <dbReference type="Pfam" id="PF00593"/>
    </source>
</evidence>